<gene>
    <name evidence="1" type="ORF">MM415B02060_0002</name>
</gene>
<evidence type="ECO:0000313" key="1">
    <source>
        <dbReference type="EMBL" id="QJA55363.1"/>
    </source>
</evidence>
<dbReference type="AlphaFoldDB" id="A0A6M3ID61"/>
<organism evidence="1">
    <name type="scientific">viral metagenome</name>
    <dbReference type="NCBI Taxonomy" id="1070528"/>
    <lineage>
        <taxon>unclassified sequences</taxon>
        <taxon>metagenomes</taxon>
        <taxon>organismal metagenomes</taxon>
    </lineage>
</organism>
<accession>A0A6M3ID61</accession>
<sequence length="241" mass="26031">MSGNDQYFSVTLPVMDTAATDVYVRIGFTPDVVRLTNLYNGISMIWNRAVHGHYQGATASGGLAITATGGIALGAATAGLCLCKFIEPATDLTHGGAVPATVDGTNWIDANGIKIAWVNTVLTDDTMLMVEAWRMNYILLKAYHDGTTNSNTYFEDSSYDFRELGVCGNGKWLIYNQTNTDYAYIKSVNKPAGKTKWCRLYTATDAAGTATTAADFDTSDVCYIFPIDAAPYPMTMIGITT</sequence>
<dbReference type="EMBL" id="MT141154">
    <property type="protein sequence ID" value="QJA55363.1"/>
    <property type="molecule type" value="Genomic_DNA"/>
</dbReference>
<protein>
    <submittedName>
        <fullName evidence="1">Uncharacterized protein</fullName>
    </submittedName>
</protein>
<proteinExistence type="predicted"/>
<reference evidence="1" key="1">
    <citation type="submission" date="2020-03" db="EMBL/GenBank/DDBJ databases">
        <title>The deep terrestrial virosphere.</title>
        <authorList>
            <person name="Holmfeldt K."/>
            <person name="Nilsson E."/>
            <person name="Simone D."/>
            <person name="Lopez-Fernandez M."/>
            <person name="Wu X."/>
            <person name="de Brujin I."/>
            <person name="Lundin D."/>
            <person name="Andersson A."/>
            <person name="Bertilsson S."/>
            <person name="Dopson M."/>
        </authorList>
    </citation>
    <scope>NUCLEOTIDE SEQUENCE</scope>
    <source>
        <strain evidence="1">MM415B02060</strain>
    </source>
</reference>
<name>A0A6M3ID61_9ZZZZ</name>